<feature type="transmembrane region" description="Helical" evidence="9">
    <location>
        <begin position="66"/>
        <end position="84"/>
    </location>
</feature>
<keyword evidence="8 9" id="KW-0472">Membrane</keyword>
<keyword evidence="4 9" id="KW-0812">Transmembrane</keyword>
<feature type="active site" evidence="9">
    <location>
        <position position="137"/>
    </location>
</feature>
<sequence>MKQKTGQILGFIVGVALAIGLDQWTKYLAVAGLKGKDAYVIWDGVFELQYLENRGAAFGMMQGKQFFFFVVAAVVIIAAAWLLWRMPVSKRYLPLLVCLCLVVAGAIGNMIDRVSLGYVVDFLYFKLIDFPIFNVADCYVTVATAAAAVLIMFSYKEEELAVFARKGGKGRKPEEKTDGEEEQ</sequence>
<evidence type="ECO:0000256" key="8">
    <source>
        <dbReference type="ARBA" id="ARBA00023136"/>
    </source>
</evidence>
<feature type="active site" evidence="9">
    <location>
        <position position="121"/>
    </location>
</feature>
<dbReference type="UniPathway" id="UPA00665"/>
<dbReference type="Proteomes" id="UP000005384">
    <property type="component" value="Unassembled WGS sequence"/>
</dbReference>
<comment type="subcellular location">
    <subcellularLocation>
        <location evidence="9">Cell membrane</location>
        <topology evidence="9">Multi-pass membrane protein</topology>
    </subcellularLocation>
</comment>
<comment type="caution">
    <text evidence="12">The sequence shown here is derived from an EMBL/GenBank/DDBJ whole genome shotgun (WGS) entry which is preliminary data.</text>
</comment>
<dbReference type="EC" id="3.4.23.36" evidence="9"/>
<name>G5IGG7_9FIRM</name>
<dbReference type="PANTHER" id="PTHR33695:SF1">
    <property type="entry name" value="LIPOPROTEIN SIGNAL PEPTIDASE"/>
    <property type="match status" value="1"/>
</dbReference>
<dbReference type="Pfam" id="PF01252">
    <property type="entry name" value="Peptidase_A8"/>
    <property type="match status" value="1"/>
</dbReference>
<comment type="similarity">
    <text evidence="1 9 11">Belongs to the peptidase A8 family.</text>
</comment>
<dbReference type="HAMAP" id="MF_00161">
    <property type="entry name" value="LspA"/>
    <property type="match status" value="1"/>
</dbReference>
<keyword evidence="5 9" id="KW-0064">Aspartyl protease</keyword>
<evidence type="ECO:0000256" key="11">
    <source>
        <dbReference type="RuleBase" id="RU004181"/>
    </source>
</evidence>
<dbReference type="GO" id="GO:0006508">
    <property type="term" value="P:proteolysis"/>
    <property type="evidence" value="ECO:0007669"/>
    <property type="project" value="UniProtKB-KW"/>
</dbReference>
<dbReference type="OrthoDB" id="9810259at2"/>
<dbReference type="PATRIC" id="fig|742737.3.peg.2606"/>
<keyword evidence="2 9" id="KW-1003">Cell membrane</keyword>
<evidence type="ECO:0000313" key="13">
    <source>
        <dbReference type="Proteomes" id="UP000005384"/>
    </source>
</evidence>
<evidence type="ECO:0000313" key="12">
    <source>
        <dbReference type="EMBL" id="EHI59446.1"/>
    </source>
</evidence>
<evidence type="ECO:0000256" key="10">
    <source>
        <dbReference type="RuleBase" id="RU000594"/>
    </source>
</evidence>
<evidence type="ECO:0000256" key="6">
    <source>
        <dbReference type="ARBA" id="ARBA00022801"/>
    </source>
</evidence>
<dbReference type="HOGENOM" id="CLU_083252_3_3_9"/>
<evidence type="ECO:0000256" key="7">
    <source>
        <dbReference type="ARBA" id="ARBA00022989"/>
    </source>
</evidence>
<dbReference type="AlphaFoldDB" id="G5IGG7"/>
<dbReference type="InterPro" id="IPR001872">
    <property type="entry name" value="Peptidase_A8"/>
</dbReference>
<dbReference type="EMBL" id="ADLN01000058">
    <property type="protein sequence ID" value="EHI59446.1"/>
    <property type="molecule type" value="Genomic_DNA"/>
</dbReference>
<evidence type="ECO:0000256" key="5">
    <source>
        <dbReference type="ARBA" id="ARBA00022750"/>
    </source>
</evidence>
<dbReference type="RefSeq" id="WP_006780574.1">
    <property type="nucleotide sequence ID" value="NZ_CP040506.1"/>
</dbReference>
<feature type="transmembrane region" description="Helical" evidence="9">
    <location>
        <begin position="91"/>
        <end position="111"/>
    </location>
</feature>
<dbReference type="GO" id="GO:0005886">
    <property type="term" value="C:plasma membrane"/>
    <property type="evidence" value="ECO:0007669"/>
    <property type="project" value="UniProtKB-SubCell"/>
</dbReference>
<evidence type="ECO:0000256" key="9">
    <source>
        <dbReference type="HAMAP-Rule" id="MF_00161"/>
    </source>
</evidence>
<comment type="function">
    <text evidence="9 10">This protein specifically catalyzes the removal of signal peptides from prolipoproteins.</text>
</comment>
<dbReference type="NCBIfam" id="TIGR00077">
    <property type="entry name" value="lspA"/>
    <property type="match status" value="1"/>
</dbReference>
<evidence type="ECO:0000256" key="4">
    <source>
        <dbReference type="ARBA" id="ARBA00022692"/>
    </source>
</evidence>
<keyword evidence="3 9" id="KW-0645">Protease</keyword>
<dbReference type="PROSITE" id="PS00855">
    <property type="entry name" value="SPASE_II"/>
    <property type="match status" value="1"/>
</dbReference>
<dbReference type="PRINTS" id="PR00781">
    <property type="entry name" value="LIPOSIGPTASE"/>
</dbReference>
<feature type="transmembrane region" description="Helical" evidence="9">
    <location>
        <begin position="131"/>
        <end position="155"/>
    </location>
</feature>
<organism evidence="12 13">
    <name type="scientific">Hungatella hathewayi WAL-18680</name>
    <dbReference type="NCBI Taxonomy" id="742737"/>
    <lineage>
        <taxon>Bacteria</taxon>
        <taxon>Bacillati</taxon>
        <taxon>Bacillota</taxon>
        <taxon>Clostridia</taxon>
        <taxon>Lachnospirales</taxon>
        <taxon>Lachnospiraceae</taxon>
        <taxon>Hungatella</taxon>
    </lineage>
</organism>
<evidence type="ECO:0000256" key="2">
    <source>
        <dbReference type="ARBA" id="ARBA00022475"/>
    </source>
</evidence>
<keyword evidence="7 9" id="KW-1133">Transmembrane helix</keyword>
<comment type="pathway">
    <text evidence="9">Protein modification; lipoprotein biosynthesis (signal peptide cleavage).</text>
</comment>
<proteinExistence type="inferred from homology"/>
<comment type="catalytic activity">
    <reaction evidence="9 10">
        <text>Release of signal peptides from bacterial membrane prolipoproteins. Hydrolyzes -Xaa-Yaa-Zaa-|-(S,diacylglyceryl)Cys-, in which Xaa is hydrophobic (preferably Leu), and Yaa (Ala or Ser) and Zaa (Gly or Ala) have small, neutral side chains.</text>
        <dbReference type="EC" id="3.4.23.36"/>
    </reaction>
</comment>
<dbReference type="PANTHER" id="PTHR33695">
    <property type="entry name" value="LIPOPROTEIN SIGNAL PEPTIDASE"/>
    <property type="match status" value="1"/>
</dbReference>
<gene>
    <name evidence="9" type="primary">lspA</name>
    <name evidence="12" type="ORF">HMPREF9473_02595</name>
</gene>
<evidence type="ECO:0000256" key="3">
    <source>
        <dbReference type="ARBA" id="ARBA00022670"/>
    </source>
</evidence>
<reference evidence="12 13" key="1">
    <citation type="submission" date="2011-08" db="EMBL/GenBank/DDBJ databases">
        <title>The Genome Sequence of Clostridium hathewayi WAL-18680.</title>
        <authorList>
            <consortium name="The Broad Institute Genome Sequencing Platform"/>
            <person name="Earl A."/>
            <person name="Ward D."/>
            <person name="Feldgarden M."/>
            <person name="Gevers D."/>
            <person name="Finegold S.M."/>
            <person name="Summanen P.H."/>
            <person name="Molitoris D.R."/>
            <person name="Song M."/>
            <person name="Daigneault M."/>
            <person name="Allen-Vercoe E."/>
            <person name="Young S.K."/>
            <person name="Zeng Q."/>
            <person name="Gargeya S."/>
            <person name="Fitzgerald M."/>
            <person name="Haas B."/>
            <person name="Abouelleil A."/>
            <person name="Alvarado L."/>
            <person name="Arachchi H.M."/>
            <person name="Berlin A."/>
            <person name="Brown A."/>
            <person name="Chapman S.B."/>
            <person name="Chen Z."/>
            <person name="Dunbar C."/>
            <person name="Freedman E."/>
            <person name="Gearin G."/>
            <person name="Gellesch M."/>
            <person name="Goldberg J."/>
            <person name="Griggs A."/>
            <person name="Gujja S."/>
            <person name="Heiman D."/>
            <person name="Howarth C."/>
            <person name="Larson L."/>
            <person name="Lui A."/>
            <person name="MacDonald P.J.P."/>
            <person name="Montmayeur A."/>
            <person name="Murphy C."/>
            <person name="Neiman D."/>
            <person name="Pearson M."/>
            <person name="Priest M."/>
            <person name="Roberts A."/>
            <person name="Saif S."/>
            <person name="Shea T."/>
            <person name="Shenoy N."/>
            <person name="Sisk P."/>
            <person name="Stolte C."/>
            <person name="Sykes S."/>
            <person name="Wortman J."/>
            <person name="Nusbaum C."/>
            <person name="Birren B."/>
        </authorList>
    </citation>
    <scope>NUCLEOTIDE SEQUENCE [LARGE SCALE GENOMIC DNA]</scope>
    <source>
        <strain evidence="12 13">WAL-18680</strain>
    </source>
</reference>
<protein>
    <recommendedName>
        <fullName evidence="9">Lipoprotein signal peptidase</fullName>
        <ecNumber evidence="9">3.4.23.36</ecNumber>
    </recommendedName>
    <alternativeName>
        <fullName evidence="9">Prolipoprotein signal peptidase</fullName>
    </alternativeName>
    <alternativeName>
        <fullName evidence="9">Signal peptidase II</fullName>
        <shortName evidence="9">SPase II</shortName>
    </alternativeName>
</protein>
<evidence type="ECO:0000256" key="1">
    <source>
        <dbReference type="ARBA" id="ARBA00006139"/>
    </source>
</evidence>
<dbReference type="GO" id="GO:0004190">
    <property type="term" value="F:aspartic-type endopeptidase activity"/>
    <property type="evidence" value="ECO:0007669"/>
    <property type="project" value="UniProtKB-UniRule"/>
</dbReference>
<accession>G5IGG7</accession>
<comment type="caution">
    <text evidence="9">Lacks conserved residue(s) required for the propagation of feature annotation.</text>
</comment>
<keyword evidence="13" id="KW-1185">Reference proteome</keyword>
<keyword evidence="6 9" id="KW-0378">Hydrolase</keyword>